<proteinExistence type="predicted"/>
<evidence type="ECO:0000313" key="1">
    <source>
        <dbReference type="EMBL" id="KAJ4717118.1"/>
    </source>
</evidence>
<keyword evidence="2" id="KW-1185">Reference proteome</keyword>
<dbReference type="Proteomes" id="UP001164539">
    <property type="component" value="Chromosome 6"/>
</dbReference>
<dbReference type="EMBL" id="CM051399">
    <property type="protein sequence ID" value="KAJ4717118.1"/>
    <property type="molecule type" value="Genomic_DNA"/>
</dbReference>
<accession>A0ACC1Y126</accession>
<organism evidence="1 2">
    <name type="scientific">Melia azedarach</name>
    <name type="common">Chinaberry tree</name>
    <dbReference type="NCBI Taxonomy" id="155640"/>
    <lineage>
        <taxon>Eukaryota</taxon>
        <taxon>Viridiplantae</taxon>
        <taxon>Streptophyta</taxon>
        <taxon>Embryophyta</taxon>
        <taxon>Tracheophyta</taxon>
        <taxon>Spermatophyta</taxon>
        <taxon>Magnoliopsida</taxon>
        <taxon>eudicotyledons</taxon>
        <taxon>Gunneridae</taxon>
        <taxon>Pentapetalae</taxon>
        <taxon>rosids</taxon>
        <taxon>malvids</taxon>
        <taxon>Sapindales</taxon>
        <taxon>Meliaceae</taxon>
        <taxon>Melia</taxon>
    </lineage>
</organism>
<reference evidence="1 2" key="1">
    <citation type="journal article" date="2023" name="Science">
        <title>Complex scaffold remodeling in plant triterpene biosynthesis.</title>
        <authorList>
            <person name="De La Pena R."/>
            <person name="Hodgson H."/>
            <person name="Liu J.C."/>
            <person name="Stephenson M.J."/>
            <person name="Martin A.C."/>
            <person name="Owen C."/>
            <person name="Harkess A."/>
            <person name="Leebens-Mack J."/>
            <person name="Jimenez L.E."/>
            <person name="Osbourn A."/>
            <person name="Sattely E.S."/>
        </authorList>
    </citation>
    <scope>NUCLEOTIDE SEQUENCE [LARGE SCALE GENOMIC DNA]</scope>
    <source>
        <strain evidence="2">cv. JPN11</strain>
        <tissue evidence="1">Leaf</tissue>
    </source>
</reference>
<name>A0ACC1Y126_MELAZ</name>
<gene>
    <name evidence="1" type="ORF">OWV82_012043</name>
</gene>
<evidence type="ECO:0000313" key="2">
    <source>
        <dbReference type="Proteomes" id="UP001164539"/>
    </source>
</evidence>
<sequence>MDMDFTPKFAKQLFEGEGGSYHSWSATEFPLLAEAKIGAGFLVLRPGGFALPHYADSSKIGYVLQGEQGSVGLVLPNSKTNSNQEIVLCLQTGDVIPVPLGSVSWWYNHGNSDVIIVFLGETSNAYVPGEFTYFFLTGALGMLGGFSTEFISKAFNINETEATTLAKSQTGALLVKLAPEEGQNMPVPQINNANKWVKSIVNFPADIQVERAGIATSLTGTNFPFLEEAGLSCSLVKLEPNAVLSPQYTTVNMVQVFYVVEGSGKVQIVGLNSKLVLDTNVVAGQLLVVPRFFVAAIVADGEGIECFSIKTSTGLAIGELASKESVLNVISRSVLQFSLNVKTEFVKFFKEKIGKSEILIPPKN</sequence>
<protein>
    <submittedName>
        <fullName evidence="1">Glutelin type-A 2</fullName>
    </submittedName>
</protein>
<comment type="caution">
    <text evidence="1">The sequence shown here is derived from an EMBL/GenBank/DDBJ whole genome shotgun (WGS) entry which is preliminary data.</text>
</comment>